<feature type="region of interest" description="Disordered" evidence="9">
    <location>
        <begin position="322"/>
        <end position="395"/>
    </location>
</feature>
<keyword evidence="13" id="KW-1185">Reference proteome</keyword>
<evidence type="ECO:0000259" key="11">
    <source>
        <dbReference type="PROSITE" id="PS50222"/>
    </source>
</evidence>
<protein>
    <submittedName>
        <fullName evidence="12">Calcium-dependent protein kinase 3</fullName>
    </submittedName>
</protein>
<dbReference type="InterPro" id="IPR002048">
    <property type="entry name" value="EF_hand_dom"/>
</dbReference>
<dbReference type="EMBL" id="LSRX01001592">
    <property type="protein sequence ID" value="OLP78585.1"/>
    <property type="molecule type" value="Genomic_DNA"/>
</dbReference>
<dbReference type="InterPro" id="IPR011992">
    <property type="entry name" value="EF-hand-dom_pair"/>
</dbReference>
<dbReference type="Gene3D" id="1.10.510.10">
    <property type="entry name" value="Transferase(Phosphotransferase) domain 1"/>
    <property type="match status" value="1"/>
</dbReference>
<dbReference type="Pfam" id="PF13499">
    <property type="entry name" value="EF-hand_7"/>
    <property type="match status" value="1"/>
</dbReference>
<dbReference type="GO" id="GO:0005509">
    <property type="term" value="F:calcium ion binding"/>
    <property type="evidence" value="ECO:0007669"/>
    <property type="project" value="InterPro"/>
</dbReference>
<keyword evidence="5 12" id="KW-0418">Kinase</keyword>
<keyword evidence="2" id="KW-0723">Serine/threonine-protein kinase</keyword>
<proteinExistence type="inferred from homology"/>
<evidence type="ECO:0000256" key="2">
    <source>
        <dbReference type="ARBA" id="ARBA00022527"/>
    </source>
</evidence>
<evidence type="ECO:0000256" key="1">
    <source>
        <dbReference type="ARBA" id="ARBA00001946"/>
    </source>
</evidence>
<evidence type="ECO:0000256" key="5">
    <source>
        <dbReference type="ARBA" id="ARBA00022777"/>
    </source>
</evidence>
<comment type="caution">
    <text evidence="12">The sequence shown here is derived from an EMBL/GenBank/DDBJ whole genome shotgun (WGS) entry which is preliminary data.</text>
</comment>
<feature type="domain" description="EF-hand" evidence="11">
    <location>
        <begin position="261"/>
        <end position="296"/>
    </location>
</feature>
<name>A0A1Q9C6S1_SYMMI</name>
<sequence length="515" mass="57068">MAMSWSSSGPTIAHVKGANKTIMELKKPSDQFLCILQVKLNEGLWMSISDASLANEHLPVGTMVFMAPETFTNPSPQLTGQTDVWALGVILTWIVTAVELGSLQHPNLDREDGRDFCVKWIDMYRAFKNKVPWNRALAKGHPEVANILDKVLAIDPAERCTASDILQADWMRVTDPAASASAALLEKGTLLYNLRTFTELSALEKKIVSLVADHAPDAKTALLRRTFRAFDKTNDGFLEMSELIEGNMTSTLTWPGKRFPRKEAAIREVFEAMDLDDNKLISYQEWLAATIGPKVLESEGALQACFRRLDAEANGIISRSDIERCGPRSSAVPSNHGDQKEAPQTLEERSTGPPSQEGEEEEEADRASKQAGVAAVKGPQHGGGKGRRAKDPWASWVARSKRGWEGWQQSGKDSSRDDLDAEVKNLRECLFLLQKLALRHEDFLAVLRPEMCYGVFMKLNFPPSVVPVDLCCAERLARKGKGRPGLHYTSDEGDVTAMIHMFYPNWLKSFPEGGG</sequence>
<dbReference type="PROSITE" id="PS50222">
    <property type="entry name" value="EF_HAND_2"/>
    <property type="match status" value="2"/>
</dbReference>
<comment type="similarity">
    <text evidence="8">Belongs to the protein kinase superfamily. Ser/Thr protein kinase family. CDPK subfamily.</text>
</comment>
<evidence type="ECO:0000259" key="10">
    <source>
        <dbReference type="PROSITE" id="PS50011"/>
    </source>
</evidence>
<dbReference type="CDD" id="cd00051">
    <property type="entry name" value="EFh"/>
    <property type="match status" value="1"/>
</dbReference>
<evidence type="ECO:0000256" key="9">
    <source>
        <dbReference type="SAM" id="MobiDB-lite"/>
    </source>
</evidence>
<dbReference type="PROSITE" id="PS50011">
    <property type="entry name" value="PROTEIN_KINASE_DOM"/>
    <property type="match status" value="1"/>
</dbReference>
<dbReference type="OrthoDB" id="26525at2759"/>
<dbReference type="InterPro" id="IPR050205">
    <property type="entry name" value="CDPK_Ser/Thr_kinases"/>
</dbReference>
<dbReference type="SUPFAM" id="SSF56112">
    <property type="entry name" value="Protein kinase-like (PK-like)"/>
    <property type="match status" value="1"/>
</dbReference>
<dbReference type="Gene3D" id="1.10.238.10">
    <property type="entry name" value="EF-hand"/>
    <property type="match status" value="2"/>
</dbReference>
<feature type="domain" description="EF-hand" evidence="11">
    <location>
        <begin position="218"/>
        <end position="253"/>
    </location>
</feature>
<feature type="domain" description="Protein kinase" evidence="10">
    <location>
        <begin position="1"/>
        <end position="171"/>
    </location>
</feature>
<evidence type="ECO:0000313" key="12">
    <source>
        <dbReference type="EMBL" id="OLP78585.1"/>
    </source>
</evidence>
<dbReference type="PANTHER" id="PTHR24349">
    <property type="entry name" value="SERINE/THREONINE-PROTEIN KINASE"/>
    <property type="match status" value="1"/>
</dbReference>
<dbReference type="PROSITE" id="PS00018">
    <property type="entry name" value="EF_HAND_1"/>
    <property type="match status" value="1"/>
</dbReference>
<keyword evidence="7" id="KW-0067">ATP-binding</keyword>
<dbReference type="GO" id="GO:0004674">
    <property type="term" value="F:protein serine/threonine kinase activity"/>
    <property type="evidence" value="ECO:0007669"/>
    <property type="project" value="UniProtKB-KW"/>
</dbReference>
<dbReference type="InterPro" id="IPR018247">
    <property type="entry name" value="EF_Hand_1_Ca_BS"/>
</dbReference>
<comment type="cofactor">
    <cofactor evidence="1">
        <name>Mg(2+)</name>
        <dbReference type="ChEBI" id="CHEBI:18420"/>
    </cofactor>
</comment>
<feature type="compositionally biased region" description="Basic and acidic residues" evidence="9">
    <location>
        <begin position="337"/>
        <end position="350"/>
    </location>
</feature>
<evidence type="ECO:0000256" key="6">
    <source>
        <dbReference type="ARBA" id="ARBA00022837"/>
    </source>
</evidence>
<dbReference type="Proteomes" id="UP000186817">
    <property type="component" value="Unassembled WGS sequence"/>
</dbReference>
<dbReference type="SMART" id="SM00054">
    <property type="entry name" value="EFh"/>
    <property type="match status" value="3"/>
</dbReference>
<gene>
    <name evidence="12" type="primary">CPK3</name>
    <name evidence="12" type="ORF">AK812_SmicGene41225</name>
</gene>
<dbReference type="InterPro" id="IPR011009">
    <property type="entry name" value="Kinase-like_dom_sf"/>
</dbReference>
<dbReference type="InterPro" id="IPR000719">
    <property type="entry name" value="Prot_kinase_dom"/>
</dbReference>
<accession>A0A1Q9C6S1</accession>
<evidence type="ECO:0000256" key="4">
    <source>
        <dbReference type="ARBA" id="ARBA00022741"/>
    </source>
</evidence>
<reference evidence="12 13" key="1">
    <citation type="submission" date="2016-02" db="EMBL/GenBank/DDBJ databases">
        <title>Genome analysis of coral dinoflagellate symbionts highlights evolutionary adaptations to a symbiotic lifestyle.</title>
        <authorList>
            <person name="Aranda M."/>
            <person name="Li Y."/>
            <person name="Liew Y.J."/>
            <person name="Baumgarten S."/>
            <person name="Simakov O."/>
            <person name="Wilson M."/>
            <person name="Piel J."/>
            <person name="Ashoor H."/>
            <person name="Bougouffa S."/>
            <person name="Bajic V.B."/>
            <person name="Ryu T."/>
            <person name="Ravasi T."/>
            <person name="Bayer T."/>
            <person name="Micklem G."/>
            <person name="Kim H."/>
            <person name="Bhak J."/>
            <person name="Lajeunesse T.C."/>
            <person name="Voolstra C.R."/>
        </authorList>
    </citation>
    <scope>NUCLEOTIDE SEQUENCE [LARGE SCALE GENOMIC DNA]</scope>
    <source>
        <strain evidence="12 13">CCMP2467</strain>
    </source>
</reference>
<dbReference type="SUPFAM" id="SSF47473">
    <property type="entry name" value="EF-hand"/>
    <property type="match status" value="1"/>
</dbReference>
<dbReference type="Pfam" id="PF00069">
    <property type="entry name" value="Pkinase"/>
    <property type="match status" value="1"/>
</dbReference>
<keyword evidence="6" id="KW-0106">Calcium</keyword>
<evidence type="ECO:0000313" key="13">
    <source>
        <dbReference type="Proteomes" id="UP000186817"/>
    </source>
</evidence>
<keyword evidence="3" id="KW-0808">Transferase</keyword>
<evidence type="ECO:0000256" key="3">
    <source>
        <dbReference type="ARBA" id="ARBA00022679"/>
    </source>
</evidence>
<dbReference type="AlphaFoldDB" id="A0A1Q9C6S1"/>
<dbReference type="GO" id="GO:0005524">
    <property type="term" value="F:ATP binding"/>
    <property type="evidence" value="ECO:0007669"/>
    <property type="project" value="UniProtKB-KW"/>
</dbReference>
<evidence type="ECO:0000256" key="7">
    <source>
        <dbReference type="ARBA" id="ARBA00022840"/>
    </source>
</evidence>
<keyword evidence="4" id="KW-0547">Nucleotide-binding</keyword>
<evidence type="ECO:0000256" key="8">
    <source>
        <dbReference type="ARBA" id="ARBA00024334"/>
    </source>
</evidence>
<organism evidence="12 13">
    <name type="scientific">Symbiodinium microadriaticum</name>
    <name type="common">Dinoflagellate</name>
    <name type="synonym">Zooxanthella microadriatica</name>
    <dbReference type="NCBI Taxonomy" id="2951"/>
    <lineage>
        <taxon>Eukaryota</taxon>
        <taxon>Sar</taxon>
        <taxon>Alveolata</taxon>
        <taxon>Dinophyceae</taxon>
        <taxon>Suessiales</taxon>
        <taxon>Symbiodiniaceae</taxon>
        <taxon>Symbiodinium</taxon>
    </lineage>
</organism>